<dbReference type="Proteomes" id="UP001174694">
    <property type="component" value="Unassembled WGS sequence"/>
</dbReference>
<feature type="region of interest" description="Disordered" evidence="13">
    <location>
        <begin position="1"/>
        <end position="41"/>
    </location>
</feature>
<keyword evidence="3" id="KW-0202">Cytokine</keyword>
<dbReference type="AlphaFoldDB" id="A0AA38RQU4"/>
<dbReference type="PANTHER" id="PTHR11954">
    <property type="entry name" value="D-DOPACHROME DECARBOXYLASE"/>
    <property type="match status" value="1"/>
</dbReference>
<comment type="catalytic activity">
    <reaction evidence="6">
        <text>3-phenylpyruvate = enol-phenylpyruvate</text>
        <dbReference type="Rhea" id="RHEA:17097"/>
        <dbReference type="ChEBI" id="CHEBI:16815"/>
        <dbReference type="ChEBI" id="CHEBI:18005"/>
        <dbReference type="EC" id="5.3.2.1"/>
    </reaction>
</comment>
<sequence>MSRYLTSTPSHSQLSDGDRHLMRDISRPPPGDVVNRPKKVSGNLAKQKSSYFEDAFRVEDSNPARERIQCESIVMAEVRTNVIISDEFTFITELSCHLSTRYQRPVSSIVITLQHGTCMLFGGTFDPAYVMSIFALPSQMQPITNKRNAALTSKHMEEALGVPPRRGFIRFVPVREENMAYNGRTLAGELDEIGRNFSNVPEDNMPAVARRETARKRLGVKSFASMRTSPANEHTHPASASSRQPDLALPTTLELPCEEGYSGTKPMKRNRSIVAALLGRSTARVGTPGPQL</sequence>
<dbReference type="EC" id="5.3.2.1" evidence="9"/>
<evidence type="ECO:0000313" key="15">
    <source>
        <dbReference type="Proteomes" id="UP001174694"/>
    </source>
</evidence>
<feature type="compositionally biased region" description="Polar residues" evidence="13">
    <location>
        <begin position="225"/>
        <end position="244"/>
    </location>
</feature>
<dbReference type="SUPFAM" id="SSF55331">
    <property type="entry name" value="Tautomerase/MIF"/>
    <property type="match status" value="1"/>
</dbReference>
<gene>
    <name evidence="14" type="ORF">NKR23_g2152</name>
</gene>
<dbReference type="InterPro" id="IPR001398">
    <property type="entry name" value="Macrophage_inhib_fac"/>
</dbReference>
<feature type="region of interest" description="Disordered" evidence="13">
    <location>
        <begin position="223"/>
        <end position="247"/>
    </location>
</feature>
<evidence type="ECO:0000256" key="10">
    <source>
        <dbReference type="ARBA" id="ARBA00041631"/>
    </source>
</evidence>
<evidence type="ECO:0000256" key="11">
    <source>
        <dbReference type="ARBA" id="ARBA00041912"/>
    </source>
</evidence>
<accession>A0AA38RQU4</accession>
<feature type="compositionally biased region" description="Basic and acidic residues" evidence="13">
    <location>
        <begin position="16"/>
        <end position="26"/>
    </location>
</feature>
<feature type="compositionally biased region" description="Polar residues" evidence="13">
    <location>
        <begin position="1"/>
        <end position="15"/>
    </location>
</feature>
<keyword evidence="15" id="KW-1185">Reference proteome</keyword>
<evidence type="ECO:0000256" key="13">
    <source>
        <dbReference type="SAM" id="MobiDB-lite"/>
    </source>
</evidence>
<comment type="similarity">
    <text evidence="2">Belongs to the MIF family.</text>
</comment>
<dbReference type="EMBL" id="JANBVO010000004">
    <property type="protein sequence ID" value="KAJ9154967.1"/>
    <property type="molecule type" value="Genomic_DNA"/>
</dbReference>
<dbReference type="Gene3D" id="3.30.429.10">
    <property type="entry name" value="Macrophage Migration Inhibitory Factor"/>
    <property type="match status" value="1"/>
</dbReference>
<proteinExistence type="inferred from homology"/>
<comment type="catalytic activity">
    <reaction evidence="7">
        <text>L-dopachrome = 5,6-dihydroxyindole-2-carboxylate</text>
        <dbReference type="Rhea" id="RHEA:13041"/>
        <dbReference type="ChEBI" id="CHEBI:16875"/>
        <dbReference type="ChEBI" id="CHEBI:57509"/>
        <dbReference type="EC" id="5.3.3.12"/>
    </reaction>
</comment>
<evidence type="ECO:0000256" key="2">
    <source>
        <dbReference type="ARBA" id="ARBA00005851"/>
    </source>
</evidence>
<evidence type="ECO:0000313" key="14">
    <source>
        <dbReference type="EMBL" id="KAJ9154967.1"/>
    </source>
</evidence>
<evidence type="ECO:0000256" key="5">
    <source>
        <dbReference type="ARBA" id="ARBA00023235"/>
    </source>
</evidence>
<evidence type="ECO:0000256" key="7">
    <source>
        <dbReference type="ARBA" id="ARBA00036823"/>
    </source>
</evidence>
<organism evidence="14 15">
    <name type="scientific">Pleurostoma richardsiae</name>
    <dbReference type="NCBI Taxonomy" id="41990"/>
    <lineage>
        <taxon>Eukaryota</taxon>
        <taxon>Fungi</taxon>
        <taxon>Dikarya</taxon>
        <taxon>Ascomycota</taxon>
        <taxon>Pezizomycotina</taxon>
        <taxon>Sordariomycetes</taxon>
        <taxon>Sordariomycetidae</taxon>
        <taxon>Calosphaeriales</taxon>
        <taxon>Pleurostomataceae</taxon>
        <taxon>Pleurostoma</taxon>
    </lineage>
</organism>
<comment type="subcellular location">
    <subcellularLocation>
        <location evidence="1">Secreted</location>
    </subcellularLocation>
</comment>
<dbReference type="GO" id="GO:0004167">
    <property type="term" value="F:dopachrome isomerase activity"/>
    <property type="evidence" value="ECO:0007669"/>
    <property type="project" value="UniProtKB-EC"/>
</dbReference>
<evidence type="ECO:0000256" key="9">
    <source>
        <dbReference type="ARBA" id="ARBA00039086"/>
    </source>
</evidence>
<dbReference type="GO" id="GO:0050178">
    <property type="term" value="F:phenylpyruvate tautomerase activity"/>
    <property type="evidence" value="ECO:0007669"/>
    <property type="project" value="UniProtKB-EC"/>
</dbReference>
<comment type="caution">
    <text evidence="14">The sequence shown here is derived from an EMBL/GenBank/DDBJ whole genome shotgun (WGS) entry which is preliminary data.</text>
</comment>
<dbReference type="InterPro" id="IPR014347">
    <property type="entry name" value="Tautomerase/MIF_sf"/>
</dbReference>
<dbReference type="EC" id="5.3.3.12" evidence="8"/>
<protein>
    <recommendedName>
        <fullName evidence="12">L-dopachrome isomerase</fullName>
        <ecNumber evidence="9">5.3.2.1</ecNumber>
        <ecNumber evidence="8">5.3.3.12</ecNumber>
    </recommendedName>
    <alternativeName>
        <fullName evidence="10">L-dopachrome tautomerase</fullName>
    </alternativeName>
    <alternativeName>
        <fullName evidence="11">Phenylpyruvate tautomerase</fullName>
    </alternativeName>
</protein>
<evidence type="ECO:0000256" key="1">
    <source>
        <dbReference type="ARBA" id="ARBA00004613"/>
    </source>
</evidence>
<evidence type="ECO:0000256" key="8">
    <source>
        <dbReference type="ARBA" id="ARBA00038932"/>
    </source>
</evidence>
<evidence type="ECO:0000256" key="4">
    <source>
        <dbReference type="ARBA" id="ARBA00022525"/>
    </source>
</evidence>
<keyword evidence="5" id="KW-0413">Isomerase</keyword>
<dbReference type="GO" id="GO:0005576">
    <property type="term" value="C:extracellular region"/>
    <property type="evidence" value="ECO:0007669"/>
    <property type="project" value="UniProtKB-SubCell"/>
</dbReference>
<dbReference type="PANTHER" id="PTHR11954:SF6">
    <property type="entry name" value="MACROPHAGE MIGRATION INHIBITORY FACTOR"/>
    <property type="match status" value="1"/>
</dbReference>
<name>A0AA38RQU4_9PEZI</name>
<dbReference type="Pfam" id="PF01187">
    <property type="entry name" value="MIF"/>
    <property type="match status" value="1"/>
</dbReference>
<keyword evidence="4" id="KW-0964">Secreted</keyword>
<evidence type="ECO:0000256" key="3">
    <source>
        <dbReference type="ARBA" id="ARBA00022514"/>
    </source>
</evidence>
<evidence type="ECO:0000256" key="12">
    <source>
        <dbReference type="ARBA" id="ARBA00042730"/>
    </source>
</evidence>
<reference evidence="14" key="1">
    <citation type="submission" date="2022-07" db="EMBL/GenBank/DDBJ databases">
        <title>Fungi with potential for degradation of polypropylene.</title>
        <authorList>
            <person name="Gostincar C."/>
        </authorList>
    </citation>
    <scope>NUCLEOTIDE SEQUENCE</scope>
    <source>
        <strain evidence="14">EXF-13308</strain>
    </source>
</reference>
<evidence type="ECO:0000256" key="6">
    <source>
        <dbReference type="ARBA" id="ARBA00036735"/>
    </source>
</evidence>